<comment type="caution">
    <text evidence="1">The sequence shown here is derived from an EMBL/GenBank/DDBJ whole genome shotgun (WGS) entry which is preliminary data.</text>
</comment>
<protein>
    <submittedName>
        <fullName evidence="1">Uncharacterized protein</fullName>
    </submittedName>
</protein>
<dbReference type="Proteomes" id="UP001146120">
    <property type="component" value="Unassembled WGS sequence"/>
</dbReference>
<dbReference type="InterPro" id="IPR045325">
    <property type="entry name" value="TMEM70/TMEM186/TMEM223"/>
</dbReference>
<dbReference type="Pfam" id="PF06979">
    <property type="entry name" value="TMEM70"/>
    <property type="match status" value="1"/>
</dbReference>
<evidence type="ECO:0000313" key="2">
    <source>
        <dbReference type="Proteomes" id="UP001146120"/>
    </source>
</evidence>
<keyword evidence="2" id="KW-1185">Reference proteome</keyword>
<sequence>MLFGLGTTSLFHYLFKPYVIRMWVSNQQDHEKAEVTVETVTLFARLQQQSFPLAAVTRPESLSYPTCSLGTWGIYHPAACLLDCT</sequence>
<organism evidence="1 2">
    <name type="scientific">Lagenidium giganteum</name>
    <dbReference type="NCBI Taxonomy" id="4803"/>
    <lineage>
        <taxon>Eukaryota</taxon>
        <taxon>Sar</taxon>
        <taxon>Stramenopiles</taxon>
        <taxon>Oomycota</taxon>
        <taxon>Peronosporomycetes</taxon>
        <taxon>Pythiales</taxon>
        <taxon>Pythiaceae</taxon>
    </lineage>
</organism>
<name>A0AAV2ZBC4_9STRA</name>
<reference evidence="1" key="1">
    <citation type="submission" date="2022-11" db="EMBL/GenBank/DDBJ databases">
        <authorList>
            <person name="Morgan W.R."/>
            <person name="Tartar A."/>
        </authorList>
    </citation>
    <scope>NUCLEOTIDE SEQUENCE</scope>
    <source>
        <strain evidence="1">ARSEF 373</strain>
    </source>
</reference>
<reference evidence="1" key="2">
    <citation type="journal article" date="2023" name="Microbiol Resour">
        <title>Decontamination and Annotation of the Draft Genome Sequence of the Oomycete Lagenidium giganteum ARSEF 373.</title>
        <authorList>
            <person name="Morgan W.R."/>
            <person name="Tartar A."/>
        </authorList>
    </citation>
    <scope>NUCLEOTIDE SEQUENCE</scope>
    <source>
        <strain evidence="1">ARSEF 373</strain>
    </source>
</reference>
<dbReference type="AlphaFoldDB" id="A0AAV2ZBC4"/>
<evidence type="ECO:0000313" key="1">
    <source>
        <dbReference type="EMBL" id="DBA03240.1"/>
    </source>
</evidence>
<proteinExistence type="predicted"/>
<accession>A0AAV2ZBC4</accession>
<gene>
    <name evidence="1" type="ORF">N0F65_011599</name>
</gene>
<dbReference type="EMBL" id="DAKRPA010000021">
    <property type="protein sequence ID" value="DBA03240.1"/>
    <property type="molecule type" value="Genomic_DNA"/>
</dbReference>